<evidence type="ECO:0000256" key="7">
    <source>
        <dbReference type="ARBA" id="ARBA00048782"/>
    </source>
</evidence>
<evidence type="ECO:0000313" key="10">
    <source>
        <dbReference type="EMBL" id="STQ46705.1"/>
    </source>
</evidence>
<dbReference type="GO" id="GO:0008113">
    <property type="term" value="F:peptide-methionine (S)-S-oxide reductase activity"/>
    <property type="evidence" value="ECO:0007669"/>
    <property type="project" value="UniProtKB-EC"/>
</dbReference>
<accession>A0A377NIE4</accession>
<dbReference type="NCBIfam" id="TIGR00401">
    <property type="entry name" value="msrA"/>
    <property type="match status" value="1"/>
</dbReference>
<dbReference type="Proteomes" id="UP000254304">
    <property type="component" value="Unassembled WGS sequence"/>
</dbReference>
<dbReference type="GO" id="GO:0034599">
    <property type="term" value="P:cellular response to oxidative stress"/>
    <property type="evidence" value="ECO:0007669"/>
    <property type="project" value="TreeGrafter"/>
</dbReference>
<proteinExistence type="inferred from homology"/>
<evidence type="ECO:0000256" key="8">
    <source>
        <dbReference type="SAM" id="MobiDB-lite"/>
    </source>
</evidence>
<evidence type="ECO:0000313" key="11">
    <source>
        <dbReference type="Proteomes" id="UP000254304"/>
    </source>
</evidence>
<dbReference type="EC" id="1.8.4.11" evidence="2"/>
<protein>
    <recommendedName>
        <fullName evidence="3">Peptide methionine sulfoxide reductase MsrA</fullName>
        <ecNumber evidence="2">1.8.4.11</ecNumber>
    </recommendedName>
    <alternativeName>
        <fullName evidence="5">Peptide-methionine (S)-S-oxide reductase</fullName>
    </alternativeName>
</protein>
<keyword evidence="4 10" id="KW-0560">Oxidoreductase</keyword>
<organism evidence="10 11">
    <name type="scientific">Ewingella americana</name>
    <dbReference type="NCBI Taxonomy" id="41202"/>
    <lineage>
        <taxon>Bacteria</taxon>
        <taxon>Pseudomonadati</taxon>
        <taxon>Pseudomonadota</taxon>
        <taxon>Gammaproteobacteria</taxon>
        <taxon>Enterobacterales</taxon>
        <taxon>Yersiniaceae</taxon>
        <taxon>Ewingella</taxon>
    </lineage>
</organism>
<comment type="similarity">
    <text evidence="1">Belongs to the MsrA Met sulfoxide reductase family.</text>
</comment>
<feature type="domain" description="Peptide methionine sulphoxide reductase MsrA" evidence="9">
    <location>
        <begin position="52"/>
        <end position="125"/>
    </location>
</feature>
<name>A0A377NIE4_9GAMM</name>
<dbReference type="PANTHER" id="PTHR42799">
    <property type="entry name" value="MITOCHONDRIAL PEPTIDE METHIONINE SULFOXIDE REDUCTASE"/>
    <property type="match status" value="1"/>
</dbReference>
<dbReference type="Pfam" id="PF01625">
    <property type="entry name" value="PMSR"/>
    <property type="match status" value="1"/>
</dbReference>
<evidence type="ECO:0000256" key="6">
    <source>
        <dbReference type="ARBA" id="ARBA00047806"/>
    </source>
</evidence>
<evidence type="ECO:0000256" key="4">
    <source>
        <dbReference type="ARBA" id="ARBA00023002"/>
    </source>
</evidence>
<dbReference type="GO" id="GO:0005737">
    <property type="term" value="C:cytoplasm"/>
    <property type="evidence" value="ECO:0007669"/>
    <property type="project" value="TreeGrafter"/>
</dbReference>
<evidence type="ECO:0000256" key="5">
    <source>
        <dbReference type="ARBA" id="ARBA00030643"/>
    </source>
</evidence>
<dbReference type="EMBL" id="UGGO01000001">
    <property type="protein sequence ID" value="STQ46705.1"/>
    <property type="molecule type" value="Genomic_DNA"/>
</dbReference>
<reference evidence="10 11" key="1">
    <citation type="submission" date="2018-06" db="EMBL/GenBank/DDBJ databases">
        <authorList>
            <consortium name="Pathogen Informatics"/>
            <person name="Doyle S."/>
        </authorList>
    </citation>
    <scope>NUCLEOTIDE SEQUENCE [LARGE SCALE GENOMIC DNA]</scope>
    <source>
        <strain evidence="10 11">NCTC12157</strain>
    </source>
</reference>
<dbReference type="SUPFAM" id="SSF55068">
    <property type="entry name" value="Peptide methionine sulfoxide reductase"/>
    <property type="match status" value="1"/>
</dbReference>
<comment type="catalytic activity">
    <reaction evidence="6">
        <text>L-methionyl-[protein] + [thioredoxin]-disulfide + H2O = L-methionyl-(S)-S-oxide-[protein] + [thioredoxin]-dithiol</text>
        <dbReference type="Rhea" id="RHEA:14217"/>
        <dbReference type="Rhea" id="RHEA-COMP:10698"/>
        <dbReference type="Rhea" id="RHEA-COMP:10700"/>
        <dbReference type="Rhea" id="RHEA-COMP:12313"/>
        <dbReference type="Rhea" id="RHEA-COMP:12315"/>
        <dbReference type="ChEBI" id="CHEBI:15377"/>
        <dbReference type="ChEBI" id="CHEBI:16044"/>
        <dbReference type="ChEBI" id="CHEBI:29950"/>
        <dbReference type="ChEBI" id="CHEBI:44120"/>
        <dbReference type="ChEBI" id="CHEBI:50058"/>
        <dbReference type="EC" id="1.8.4.11"/>
    </reaction>
</comment>
<dbReference type="InterPro" id="IPR050162">
    <property type="entry name" value="MsrA_MetSO_reductase"/>
</dbReference>
<feature type="region of interest" description="Disordered" evidence="8">
    <location>
        <begin position="1"/>
        <end position="29"/>
    </location>
</feature>
<evidence type="ECO:0000259" key="9">
    <source>
        <dbReference type="Pfam" id="PF01625"/>
    </source>
</evidence>
<dbReference type="InterPro" id="IPR002569">
    <property type="entry name" value="Met_Sox_Rdtase_MsrA_dom"/>
</dbReference>
<gene>
    <name evidence="10" type="primary">msrA_1</name>
    <name evidence="10" type="ORF">NCTC12157_04495</name>
</gene>
<evidence type="ECO:0000256" key="2">
    <source>
        <dbReference type="ARBA" id="ARBA00012502"/>
    </source>
</evidence>
<sequence>MVQQSDKNSSDKTQLVKQEDALTGRTTPMPVATTHAVTGHSMTHVPDEMNVALFAMGCFWGVERLFWQQKGVYSTAAGYSGGFTPNPTYREVCTGQTGHAEVVRVVFDPAVISYEKLLQIFWKITTRRRVCVRAETSALSTVRQFTC</sequence>
<feature type="compositionally biased region" description="Polar residues" evidence="8">
    <location>
        <begin position="1"/>
        <end position="16"/>
    </location>
</feature>
<comment type="catalytic activity">
    <reaction evidence="7">
        <text>[thioredoxin]-disulfide + L-methionine + H2O = L-methionine (S)-S-oxide + [thioredoxin]-dithiol</text>
        <dbReference type="Rhea" id="RHEA:19993"/>
        <dbReference type="Rhea" id="RHEA-COMP:10698"/>
        <dbReference type="Rhea" id="RHEA-COMP:10700"/>
        <dbReference type="ChEBI" id="CHEBI:15377"/>
        <dbReference type="ChEBI" id="CHEBI:29950"/>
        <dbReference type="ChEBI" id="CHEBI:50058"/>
        <dbReference type="ChEBI" id="CHEBI:57844"/>
        <dbReference type="ChEBI" id="CHEBI:58772"/>
        <dbReference type="EC" id="1.8.4.11"/>
    </reaction>
</comment>
<evidence type="ECO:0000256" key="1">
    <source>
        <dbReference type="ARBA" id="ARBA00005591"/>
    </source>
</evidence>
<dbReference type="InterPro" id="IPR036509">
    <property type="entry name" value="Met_Sox_Rdtase_MsrA_sf"/>
</dbReference>
<dbReference type="Gene3D" id="3.30.1060.10">
    <property type="entry name" value="Peptide methionine sulphoxide reductase MsrA"/>
    <property type="match status" value="1"/>
</dbReference>
<dbReference type="PANTHER" id="PTHR42799:SF2">
    <property type="entry name" value="MITOCHONDRIAL PEPTIDE METHIONINE SULFOXIDE REDUCTASE"/>
    <property type="match status" value="1"/>
</dbReference>
<dbReference type="GO" id="GO:0033744">
    <property type="term" value="F:L-methionine:thioredoxin-disulfide S-oxidoreductase activity"/>
    <property type="evidence" value="ECO:0007669"/>
    <property type="project" value="RHEA"/>
</dbReference>
<evidence type="ECO:0000256" key="3">
    <source>
        <dbReference type="ARBA" id="ARBA00021129"/>
    </source>
</evidence>
<dbReference type="AlphaFoldDB" id="A0A377NIE4"/>